<organism evidence="4 5">
    <name type="scientific">Eptatretus burgeri</name>
    <name type="common">Inshore hagfish</name>
    <dbReference type="NCBI Taxonomy" id="7764"/>
    <lineage>
        <taxon>Eukaryota</taxon>
        <taxon>Metazoa</taxon>
        <taxon>Chordata</taxon>
        <taxon>Craniata</taxon>
        <taxon>Vertebrata</taxon>
        <taxon>Cyclostomata</taxon>
        <taxon>Myxini</taxon>
        <taxon>Myxiniformes</taxon>
        <taxon>Myxinidae</taxon>
        <taxon>Eptatretinae</taxon>
        <taxon>Eptatretus</taxon>
    </lineage>
</organism>
<dbReference type="AlphaFoldDB" id="A0A8C4N9W8"/>
<dbReference type="InterPro" id="IPR036865">
    <property type="entry name" value="CRAL-TRIO_dom_sf"/>
</dbReference>
<dbReference type="GeneTree" id="ENSGT00940000165508"/>
<dbReference type="Proteomes" id="UP000694388">
    <property type="component" value="Unplaced"/>
</dbReference>
<dbReference type="SMART" id="SM00324">
    <property type="entry name" value="RhoGAP"/>
    <property type="match status" value="1"/>
</dbReference>
<accession>A0A8C4N9W8</accession>
<reference evidence="4" key="1">
    <citation type="submission" date="2025-08" db="UniProtKB">
        <authorList>
            <consortium name="Ensembl"/>
        </authorList>
    </citation>
    <scope>IDENTIFICATION</scope>
</reference>
<evidence type="ECO:0008006" key="6">
    <source>
        <dbReference type="Google" id="ProtNLM"/>
    </source>
</evidence>
<evidence type="ECO:0000259" key="3">
    <source>
        <dbReference type="PROSITE" id="PS50238"/>
    </source>
</evidence>
<feature type="region of interest" description="Disordered" evidence="1">
    <location>
        <begin position="1"/>
        <end position="46"/>
    </location>
</feature>
<dbReference type="Gene3D" id="3.40.525.10">
    <property type="entry name" value="CRAL-TRIO lipid binding domain"/>
    <property type="match status" value="1"/>
</dbReference>
<dbReference type="InterPro" id="IPR001251">
    <property type="entry name" value="CRAL-TRIO_dom"/>
</dbReference>
<sequence length="536" mass="59693">MAAHDDRDRGREHVGQRGDVTTGRGEHDAGSHPQLTATRSQPDGRVFPVKTIESFLPPLTMSADLIDLEEQSGGAVGKKSHAGAPSVSVGMATSEQDGEQTQDVGKEDLTSAFGVGDGQMAERTLEELAERELAKEEQEGLSAPAPVPIAGSQVSLHVSDPFYDVARHGIVEVAGDDNYGRKVIIFSCCKMPPTHVLDHHKLLLYLQYTLDQYVESDYTLVYFHYGLTSKNKPAFSWVLNAYREFDRKYKKNLKALYVVHPTNFIRVLWTFFKPFISHKFGKKVMYLNYLSELHKHLDYEQLVIPDQVKSHDADLLSKLKDTSLTVLDPSTPTSPLKQFGVPLDRLAESSGEQIPLVIRETVAFITANGLSTEGIFRRCASAPLVKEIKQKYNQGELVDFSQFGDVHLPAVILKMYLRELPEPLLTFDLYPRIISPNGTSNDEKATLAREWMSLLPQINLVVLRYVIGFLKLVEKESTVNKMTMENLAVCLGPNLIWPQGSPLNLAALPHITTFCCLLMKHSDTILGCTSDTEPGK</sequence>
<feature type="region of interest" description="Disordered" evidence="1">
    <location>
        <begin position="74"/>
        <end position="103"/>
    </location>
</feature>
<feature type="domain" description="Rho-GAP" evidence="3">
    <location>
        <begin position="341"/>
        <end position="526"/>
    </location>
</feature>
<evidence type="ECO:0000313" key="5">
    <source>
        <dbReference type="Proteomes" id="UP000694388"/>
    </source>
</evidence>
<dbReference type="PROSITE" id="PS50238">
    <property type="entry name" value="RHOGAP"/>
    <property type="match status" value="1"/>
</dbReference>
<dbReference type="GO" id="GO:0007264">
    <property type="term" value="P:small GTPase-mediated signal transduction"/>
    <property type="evidence" value="ECO:0007669"/>
    <property type="project" value="TreeGrafter"/>
</dbReference>
<dbReference type="Pfam" id="PF00620">
    <property type="entry name" value="RhoGAP"/>
    <property type="match status" value="1"/>
</dbReference>
<dbReference type="GO" id="GO:0005096">
    <property type="term" value="F:GTPase activator activity"/>
    <property type="evidence" value="ECO:0007669"/>
    <property type="project" value="TreeGrafter"/>
</dbReference>
<dbReference type="CDD" id="cd00170">
    <property type="entry name" value="SEC14"/>
    <property type="match status" value="1"/>
</dbReference>
<dbReference type="GO" id="GO:2001136">
    <property type="term" value="P:negative regulation of endocytic recycling"/>
    <property type="evidence" value="ECO:0007669"/>
    <property type="project" value="TreeGrafter"/>
</dbReference>
<protein>
    <recommendedName>
        <fullName evidence="6">Rho GTPase-activating protein 1</fullName>
    </recommendedName>
</protein>
<dbReference type="InterPro" id="IPR000198">
    <property type="entry name" value="RhoGAP_dom"/>
</dbReference>
<evidence type="ECO:0000256" key="1">
    <source>
        <dbReference type="SAM" id="MobiDB-lite"/>
    </source>
</evidence>
<dbReference type="Pfam" id="PF13716">
    <property type="entry name" value="CRAL_TRIO_2"/>
    <property type="match status" value="1"/>
</dbReference>
<name>A0A8C4N9W8_EPTBU</name>
<dbReference type="PANTHER" id="PTHR45808:SF2">
    <property type="entry name" value="RHO GTPASE-ACTIVATING PROTEIN 68F"/>
    <property type="match status" value="1"/>
</dbReference>
<proteinExistence type="predicted"/>
<keyword evidence="5" id="KW-1185">Reference proteome</keyword>
<evidence type="ECO:0000313" key="4">
    <source>
        <dbReference type="Ensembl" id="ENSEBUP00000003368.1"/>
    </source>
</evidence>
<dbReference type="InterPro" id="IPR008936">
    <property type="entry name" value="Rho_GTPase_activation_prot"/>
</dbReference>
<reference evidence="4" key="2">
    <citation type="submission" date="2025-09" db="UniProtKB">
        <authorList>
            <consortium name="Ensembl"/>
        </authorList>
    </citation>
    <scope>IDENTIFICATION</scope>
</reference>
<dbReference type="SUPFAM" id="SSF48350">
    <property type="entry name" value="GTPase activation domain, GAP"/>
    <property type="match status" value="1"/>
</dbReference>
<feature type="domain" description="CRAL-TRIO" evidence="2">
    <location>
        <begin position="161"/>
        <end position="316"/>
    </location>
</feature>
<dbReference type="PROSITE" id="PS50191">
    <property type="entry name" value="CRAL_TRIO"/>
    <property type="match status" value="1"/>
</dbReference>
<dbReference type="PANTHER" id="PTHR45808">
    <property type="entry name" value="RHO GTPASE-ACTIVATING PROTEIN 68F"/>
    <property type="match status" value="1"/>
</dbReference>
<feature type="compositionally biased region" description="Basic and acidic residues" evidence="1">
    <location>
        <begin position="1"/>
        <end position="16"/>
    </location>
</feature>
<feature type="compositionally biased region" description="Polar residues" evidence="1">
    <location>
        <begin position="91"/>
        <end position="103"/>
    </location>
</feature>
<evidence type="ECO:0000259" key="2">
    <source>
        <dbReference type="PROSITE" id="PS50191"/>
    </source>
</evidence>
<dbReference type="SMART" id="SM00516">
    <property type="entry name" value="SEC14"/>
    <property type="match status" value="1"/>
</dbReference>
<dbReference type="FunFam" id="3.40.525.10:FF:000007">
    <property type="entry name" value="rho GTPase-activating protein 1"/>
    <property type="match status" value="1"/>
</dbReference>
<dbReference type="GO" id="GO:0005737">
    <property type="term" value="C:cytoplasm"/>
    <property type="evidence" value="ECO:0007669"/>
    <property type="project" value="TreeGrafter"/>
</dbReference>
<dbReference type="Ensembl" id="ENSEBUT00000003737.1">
    <property type="protein sequence ID" value="ENSEBUP00000003368.1"/>
    <property type="gene ID" value="ENSEBUG00000002445.1"/>
</dbReference>
<dbReference type="SUPFAM" id="SSF52087">
    <property type="entry name" value="CRAL/TRIO domain"/>
    <property type="match status" value="1"/>
</dbReference>
<dbReference type="Gene3D" id="1.10.555.10">
    <property type="entry name" value="Rho GTPase activation protein"/>
    <property type="match status" value="1"/>
</dbReference>